<proteinExistence type="predicted"/>
<sequence>MNEGGKKSDRKSKVVLTDRIFSSFYLTRLTIVMLLSQVPRPNSLSVHATPCSAPSMRRKKIAGKQILPTDIDPFSPDSRRYTKLLLPAQKRTLKIKMRYTQQPWNIDYRGQ</sequence>
<name>A0A3N4LPB1_9PEZI</name>
<gene>
    <name evidence="1" type="ORF">L211DRAFT_145529</name>
</gene>
<evidence type="ECO:0000313" key="2">
    <source>
        <dbReference type="Proteomes" id="UP000267821"/>
    </source>
</evidence>
<dbReference type="InParanoid" id="A0A3N4LPB1"/>
<accession>A0A3N4LPB1</accession>
<reference evidence="1 2" key="1">
    <citation type="journal article" date="2018" name="Nat. Ecol. Evol.">
        <title>Pezizomycetes genomes reveal the molecular basis of ectomycorrhizal truffle lifestyle.</title>
        <authorList>
            <person name="Murat C."/>
            <person name="Payen T."/>
            <person name="Noel B."/>
            <person name="Kuo A."/>
            <person name="Morin E."/>
            <person name="Chen J."/>
            <person name="Kohler A."/>
            <person name="Krizsan K."/>
            <person name="Balestrini R."/>
            <person name="Da Silva C."/>
            <person name="Montanini B."/>
            <person name="Hainaut M."/>
            <person name="Levati E."/>
            <person name="Barry K.W."/>
            <person name="Belfiori B."/>
            <person name="Cichocki N."/>
            <person name="Clum A."/>
            <person name="Dockter R.B."/>
            <person name="Fauchery L."/>
            <person name="Guy J."/>
            <person name="Iotti M."/>
            <person name="Le Tacon F."/>
            <person name="Lindquist E.A."/>
            <person name="Lipzen A."/>
            <person name="Malagnac F."/>
            <person name="Mello A."/>
            <person name="Molinier V."/>
            <person name="Miyauchi S."/>
            <person name="Poulain J."/>
            <person name="Riccioni C."/>
            <person name="Rubini A."/>
            <person name="Sitrit Y."/>
            <person name="Splivallo R."/>
            <person name="Traeger S."/>
            <person name="Wang M."/>
            <person name="Zifcakova L."/>
            <person name="Wipf D."/>
            <person name="Zambonelli A."/>
            <person name="Paolocci F."/>
            <person name="Nowrousian M."/>
            <person name="Ottonello S."/>
            <person name="Baldrian P."/>
            <person name="Spatafora J.W."/>
            <person name="Henrissat B."/>
            <person name="Nagy L.G."/>
            <person name="Aury J.M."/>
            <person name="Wincker P."/>
            <person name="Grigoriev I.V."/>
            <person name="Bonfante P."/>
            <person name="Martin F.M."/>
        </authorList>
    </citation>
    <scope>NUCLEOTIDE SEQUENCE [LARGE SCALE GENOMIC DNA]</scope>
    <source>
        <strain evidence="1 2">ATCC MYA-4762</strain>
    </source>
</reference>
<evidence type="ECO:0000313" key="1">
    <source>
        <dbReference type="EMBL" id="RPB24743.1"/>
    </source>
</evidence>
<dbReference type="EMBL" id="ML121540">
    <property type="protein sequence ID" value="RPB24743.1"/>
    <property type="molecule type" value="Genomic_DNA"/>
</dbReference>
<protein>
    <submittedName>
        <fullName evidence="1">Uncharacterized protein</fullName>
    </submittedName>
</protein>
<keyword evidence="2" id="KW-1185">Reference proteome</keyword>
<dbReference type="AlphaFoldDB" id="A0A3N4LPB1"/>
<dbReference type="Proteomes" id="UP000267821">
    <property type="component" value="Unassembled WGS sequence"/>
</dbReference>
<organism evidence="1 2">
    <name type="scientific">Terfezia boudieri ATCC MYA-4762</name>
    <dbReference type="NCBI Taxonomy" id="1051890"/>
    <lineage>
        <taxon>Eukaryota</taxon>
        <taxon>Fungi</taxon>
        <taxon>Dikarya</taxon>
        <taxon>Ascomycota</taxon>
        <taxon>Pezizomycotina</taxon>
        <taxon>Pezizomycetes</taxon>
        <taxon>Pezizales</taxon>
        <taxon>Pezizaceae</taxon>
        <taxon>Terfezia</taxon>
    </lineage>
</organism>